<reference evidence="2 3" key="1">
    <citation type="submission" date="2016-05" db="EMBL/GenBank/DDBJ databases">
        <authorList>
            <person name="Lavstsen T."/>
            <person name="Jespersen J.S."/>
        </authorList>
    </citation>
    <scope>NUCLEOTIDE SEQUENCE [LARGE SCALE GENOMIC DNA]</scope>
    <source>
        <strain evidence="2 3">KCJ1736</strain>
    </source>
</reference>
<accession>A0A176XI62</accession>
<evidence type="ECO:0000313" key="3">
    <source>
        <dbReference type="Proteomes" id="UP000077098"/>
    </source>
</evidence>
<keyword evidence="1" id="KW-1133">Transmembrane helix</keyword>
<dbReference type="RefSeq" id="WP_063947611.1">
    <property type="nucleotide sequence ID" value="NZ_LXPS01000004.1"/>
</dbReference>
<gene>
    <name evidence="2" type="ORF">A7J57_20750</name>
</gene>
<protein>
    <submittedName>
        <fullName evidence="2">Uncharacterized protein</fullName>
    </submittedName>
</protein>
<evidence type="ECO:0000256" key="1">
    <source>
        <dbReference type="SAM" id="Phobius"/>
    </source>
</evidence>
<dbReference type="Proteomes" id="UP000077098">
    <property type="component" value="Unassembled WGS sequence"/>
</dbReference>
<keyword evidence="1" id="KW-0472">Membrane</keyword>
<dbReference type="AlphaFoldDB" id="A0A176XI62"/>
<comment type="caution">
    <text evidence="2">The sequence shown here is derived from an EMBL/GenBank/DDBJ whole genome shotgun (WGS) entry which is preliminary data.</text>
</comment>
<proteinExistence type="predicted"/>
<evidence type="ECO:0000313" key="2">
    <source>
        <dbReference type="EMBL" id="OAE48966.1"/>
    </source>
</evidence>
<name>A0A176XI62_AGRTU</name>
<dbReference type="EMBL" id="LXPS01000004">
    <property type="protein sequence ID" value="OAE48966.1"/>
    <property type="molecule type" value="Genomic_DNA"/>
</dbReference>
<feature type="transmembrane region" description="Helical" evidence="1">
    <location>
        <begin position="45"/>
        <end position="65"/>
    </location>
</feature>
<organism evidence="2 3">
    <name type="scientific">Agrobacterium tumefaciens</name>
    <dbReference type="NCBI Taxonomy" id="358"/>
    <lineage>
        <taxon>Bacteria</taxon>
        <taxon>Pseudomonadati</taxon>
        <taxon>Pseudomonadota</taxon>
        <taxon>Alphaproteobacteria</taxon>
        <taxon>Hyphomicrobiales</taxon>
        <taxon>Rhizobiaceae</taxon>
        <taxon>Rhizobium/Agrobacterium group</taxon>
        <taxon>Agrobacterium</taxon>
        <taxon>Agrobacterium tumefaciens complex</taxon>
    </lineage>
</organism>
<feature type="transmembrane region" description="Helical" evidence="1">
    <location>
        <begin position="77"/>
        <end position="104"/>
    </location>
</feature>
<sequence>MRYRTALGLAGQFVTWALCFLGLYALQFAGCTWGWEMHSYAGVSLLRFLLIGLFALSLLLLFAWWRKLVQQQKAKTNVIAAISQAAGLAALAASVFVFPGVFWLSLC</sequence>
<keyword evidence="1" id="KW-0812">Transmembrane</keyword>